<keyword evidence="1" id="KW-0805">Transcription regulation</keyword>
<dbReference type="PANTHER" id="PTHR46796:SF15">
    <property type="entry name" value="BLL1074 PROTEIN"/>
    <property type="match status" value="1"/>
</dbReference>
<dbReference type="InterPro" id="IPR050204">
    <property type="entry name" value="AraC_XylS_family_regulators"/>
</dbReference>
<proteinExistence type="predicted"/>
<dbReference type="EMBL" id="JAZGQL010000001">
    <property type="protein sequence ID" value="MEE6305496.1"/>
    <property type="molecule type" value="Genomic_DNA"/>
</dbReference>
<dbReference type="InterPro" id="IPR018062">
    <property type="entry name" value="HTH_AraC-typ_CS"/>
</dbReference>
<evidence type="ECO:0000313" key="5">
    <source>
        <dbReference type="EMBL" id="MEE6305496.1"/>
    </source>
</evidence>
<dbReference type="InterPro" id="IPR018060">
    <property type="entry name" value="HTH_AraC"/>
</dbReference>
<evidence type="ECO:0000256" key="3">
    <source>
        <dbReference type="ARBA" id="ARBA00023163"/>
    </source>
</evidence>
<sequence>MPNEPRSEFVERCPAPALRPYLAGYVGYRESGHPPGRHRGLPSPYLTLIVTLDDPLVVAVHPDPAAPPGRYDTLLGGLHTAPALIAHPGRQSGIQLALSPLGARALLGLPAGELAHTDLDAGTVLGPFADELRERLHGTDGWAGRFALLDRLLTERLAPDTRLPAELVHAWRRLLASGGTVPVAELARETGWSSRYLSRSFGVEIGLSPKRAARVVRFDRARRLLQRAPGPGRAGALAEVAVAAGYYDQAHLDRDFRAFAGCPPSRWLAEEAGGGGFRDAGGGGFRNAGGGGFRNAGGGGFRNAGGGGFRNAGGGGFRNVQAGAGAGSADSAA</sequence>
<keyword evidence="2" id="KW-0238">DNA-binding</keyword>
<dbReference type="InterPro" id="IPR046532">
    <property type="entry name" value="DUF6597"/>
</dbReference>
<accession>A0ABU7S6A0</accession>
<organism evidence="5 6">
    <name type="scientific">Plantactinospora veratri</name>
    <dbReference type="NCBI Taxonomy" id="1436122"/>
    <lineage>
        <taxon>Bacteria</taxon>
        <taxon>Bacillati</taxon>
        <taxon>Actinomycetota</taxon>
        <taxon>Actinomycetes</taxon>
        <taxon>Micromonosporales</taxon>
        <taxon>Micromonosporaceae</taxon>
        <taxon>Plantactinospora</taxon>
    </lineage>
</organism>
<dbReference type="Pfam" id="PF12833">
    <property type="entry name" value="HTH_18"/>
    <property type="match status" value="1"/>
</dbReference>
<dbReference type="Proteomes" id="UP001339911">
    <property type="component" value="Unassembled WGS sequence"/>
</dbReference>
<evidence type="ECO:0000259" key="4">
    <source>
        <dbReference type="PROSITE" id="PS01124"/>
    </source>
</evidence>
<dbReference type="PANTHER" id="PTHR46796">
    <property type="entry name" value="HTH-TYPE TRANSCRIPTIONAL ACTIVATOR RHAS-RELATED"/>
    <property type="match status" value="1"/>
</dbReference>
<dbReference type="Gene3D" id="1.10.10.60">
    <property type="entry name" value="Homeodomain-like"/>
    <property type="match status" value="1"/>
</dbReference>
<evidence type="ECO:0000313" key="6">
    <source>
        <dbReference type="Proteomes" id="UP001339911"/>
    </source>
</evidence>
<feature type="domain" description="HTH araC/xylS-type" evidence="4">
    <location>
        <begin position="165"/>
        <end position="270"/>
    </location>
</feature>
<evidence type="ECO:0000256" key="2">
    <source>
        <dbReference type="ARBA" id="ARBA00023125"/>
    </source>
</evidence>
<reference evidence="5 6" key="1">
    <citation type="submission" date="2024-01" db="EMBL/GenBank/DDBJ databases">
        <title>Genome insights into Plantactinospora veratri sp. nov.</title>
        <authorList>
            <person name="Wang L."/>
        </authorList>
    </citation>
    <scope>NUCLEOTIDE SEQUENCE [LARGE SCALE GENOMIC DNA]</scope>
    <source>
        <strain evidence="5 6">NEAU-FHS4</strain>
    </source>
</reference>
<dbReference type="Pfam" id="PF20240">
    <property type="entry name" value="DUF6597"/>
    <property type="match status" value="1"/>
</dbReference>
<keyword evidence="3" id="KW-0804">Transcription</keyword>
<dbReference type="PROSITE" id="PS00041">
    <property type="entry name" value="HTH_ARAC_FAMILY_1"/>
    <property type="match status" value="1"/>
</dbReference>
<dbReference type="RefSeq" id="WP_331205877.1">
    <property type="nucleotide sequence ID" value="NZ_JAZGQL010000001.1"/>
</dbReference>
<evidence type="ECO:0000256" key="1">
    <source>
        <dbReference type="ARBA" id="ARBA00023015"/>
    </source>
</evidence>
<dbReference type="SMART" id="SM00342">
    <property type="entry name" value="HTH_ARAC"/>
    <property type="match status" value="1"/>
</dbReference>
<protein>
    <submittedName>
        <fullName evidence="5">Helix-turn-helix domain-containing protein</fullName>
    </submittedName>
</protein>
<keyword evidence="6" id="KW-1185">Reference proteome</keyword>
<gene>
    <name evidence="5" type="ORF">V1634_01435</name>
</gene>
<name>A0ABU7S6A0_9ACTN</name>
<comment type="caution">
    <text evidence="5">The sequence shown here is derived from an EMBL/GenBank/DDBJ whole genome shotgun (WGS) entry which is preliminary data.</text>
</comment>
<dbReference type="PROSITE" id="PS01124">
    <property type="entry name" value="HTH_ARAC_FAMILY_2"/>
    <property type="match status" value="1"/>
</dbReference>